<dbReference type="Pfam" id="PF00781">
    <property type="entry name" value="DAGK_cat"/>
    <property type="match status" value="1"/>
</dbReference>
<keyword evidence="6" id="KW-0067">ATP-binding</keyword>
<dbReference type="RefSeq" id="WP_139987531.1">
    <property type="nucleotide sequence ID" value="NZ_VENP01000064.1"/>
</dbReference>
<proteinExistence type="inferred from homology"/>
<sequence>MRLGVLVNPAAGGGRAAAAGREALDLLAASGHEVVDLTAPDAASARIRAAAFAVEPDADALVAVGGDGVLNLAANCVLQHAPHLPVGLVPAGTGNDTARALGLPRGNPVAAVTHLLGALGRDPVVVDVGEITPLDADPARRRWFVGVASAGIDAAVNARANATAWPRGSARYLVALARELVAFRGFDVAVVADGVALPESGTLVAIANGARIGGGMLIAPDASWTDGMLDVVTARTVPRRTLLTVFPRVYRGTHVDHPVVHVTRAREVELRVPHWPGRAAPPVVHADGEPVGNLPLRVRVVPQALRLLA</sequence>
<keyword evidence="3" id="KW-0808">Transferase</keyword>
<dbReference type="PANTHER" id="PTHR12358">
    <property type="entry name" value="SPHINGOSINE KINASE"/>
    <property type="match status" value="1"/>
</dbReference>
<dbReference type="Pfam" id="PF19279">
    <property type="entry name" value="YegS_C"/>
    <property type="match status" value="1"/>
</dbReference>
<dbReference type="OrthoDB" id="142078at2"/>
<comment type="cofactor">
    <cofactor evidence="1">
        <name>Mg(2+)</name>
        <dbReference type="ChEBI" id="CHEBI:18420"/>
    </cofactor>
</comment>
<protein>
    <submittedName>
        <fullName evidence="10">Diacylglycerol kinase family lipid kinase</fullName>
    </submittedName>
</protein>
<feature type="domain" description="DAGKc" evidence="9">
    <location>
        <begin position="1"/>
        <end position="134"/>
    </location>
</feature>
<dbReference type="GO" id="GO:0008654">
    <property type="term" value="P:phospholipid biosynthetic process"/>
    <property type="evidence" value="ECO:0007669"/>
    <property type="project" value="UniProtKB-KW"/>
</dbReference>
<dbReference type="GO" id="GO:0005886">
    <property type="term" value="C:plasma membrane"/>
    <property type="evidence" value="ECO:0007669"/>
    <property type="project" value="TreeGrafter"/>
</dbReference>
<keyword evidence="11" id="KW-1185">Reference proteome</keyword>
<evidence type="ECO:0000256" key="3">
    <source>
        <dbReference type="ARBA" id="ARBA00022679"/>
    </source>
</evidence>
<dbReference type="GO" id="GO:0005524">
    <property type="term" value="F:ATP binding"/>
    <property type="evidence" value="ECO:0007669"/>
    <property type="project" value="UniProtKB-KW"/>
</dbReference>
<keyword evidence="4" id="KW-0547">Nucleotide-binding</keyword>
<organism evidence="10 11">
    <name type="scientific">Miniimonas arenae</name>
    <dbReference type="NCBI Taxonomy" id="676201"/>
    <lineage>
        <taxon>Bacteria</taxon>
        <taxon>Bacillati</taxon>
        <taxon>Actinomycetota</taxon>
        <taxon>Actinomycetes</taxon>
        <taxon>Micrococcales</taxon>
        <taxon>Beutenbergiaceae</taxon>
        <taxon>Miniimonas</taxon>
    </lineage>
</organism>
<accession>A0A5C5BAX4</accession>
<evidence type="ECO:0000256" key="2">
    <source>
        <dbReference type="ARBA" id="ARBA00005983"/>
    </source>
</evidence>
<dbReference type="InterPro" id="IPR017438">
    <property type="entry name" value="ATP-NAD_kinase_N"/>
</dbReference>
<evidence type="ECO:0000313" key="10">
    <source>
        <dbReference type="EMBL" id="TNU73115.1"/>
    </source>
</evidence>
<dbReference type="SUPFAM" id="SSF111331">
    <property type="entry name" value="NAD kinase/diacylglycerol kinase-like"/>
    <property type="match status" value="1"/>
</dbReference>
<evidence type="ECO:0000259" key="9">
    <source>
        <dbReference type="PROSITE" id="PS50146"/>
    </source>
</evidence>
<comment type="similarity">
    <text evidence="2">Belongs to the diacylglycerol/lipid kinase family.</text>
</comment>
<evidence type="ECO:0000313" key="11">
    <source>
        <dbReference type="Proteomes" id="UP000313849"/>
    </source>
</evidence>
<keyword evidence="8" id="KW-1208">Phospholipid metabolism</keyword>
<evidence type="ECO:0000256" key="5">
    <source>
        <dbReference type="ARBA" id="ARBA00022777"/>
    </source>
</evidence>
<evidence type="ECO:0000256" key="6">
    <source>
        <dbReference type="ARBA" id="ARBA00022840"/>
    </source>
</evidence>
<keyword evidence="7" id="KW-0594">Phospholipid biosynthesis</keyword>
<dbReference type="InterPro" id="IPR001206">
    <property type="entry name" value="Diacylglycerol_kinase_cat_dom"/>
</dbReference>
<comment type="caution">
    <text evidence="10">The sequence shown here is derived from an EMBL/GenBank/DDBJ whole genome shotgun (WGS) entry which is preliminary data.</text>
</comment>
<dbReference type="GO" id="GO:0004143">
    <property type="term" value="F:ATP-dependent diacylglycerol kinase activity"/>
    <property type="evidence" value="ECO:0007669"/>
    <property type="project" value="TreeGrafter"/>
</dbReference>
<keyword evidence="7" id="KW-0443">Lipid metabolism</keyword>
<dbReference type="InterPro" id="IPR050187">
    <property type="entry name" value="Lipid_Phosphate_FormReg"/>
</dbReference>
<evidence type="ECO:0000256" key="1">
    <source>
        <dbReference type="ARBA" id="ARBA00001946"/>
    </source>
</evidence>
<dbReference type="Proteomes" id="UP000313849">
    <property type="component" value="Unassembled WGS sequence"/>
</dbReference>
<dbReference type="PROSITE" id="PS50146">
    <property type="entry name" value="DAGK"/>
    <property type="match status" value="1"/>
</dbReference>
<evidence type="ECO:0000256" key="7">
    <source>
        <dbReference type="ARBA" id="ARBA00023209"/>
    </source>
</evidence>
<dbReference type="InterPro" id="IPR016064">
    <property type="entry name" value="NAD/diacylglycerol_kinase_sf"/>
</dbReference>
<evidence type="ECO:0000256" key="4">
    <source>
        <dbReference type="ARBA" id="ARBA00022741"/>
    </source>
</evidence>
<gene>
    <name evidence="10" type="ORF">FH969_13110</name>
</gene>
<keyword evidence="5 10" id="KW-0418">Kinase</keyword>
<reference evidence="10 11" key="1">
    <citation type="submission" date="2019-06" db="EMBL/GenBank/DDBJ databases">
        <title>Draft genome sequence of Miniimonas arenae KCTC 19750T isolated from sea sand.</title>
        <authorList>
            <person name="Park S.-J."/>
        </authorList>
    </citation>
    <scope>NUCLEOTIDE SEQUENCE [LARGE SCALE GENOMIC DNA]</scope>
    <source>
        <strain evidence="10 11">KCTC 19750</strain>
    </source>
</reference>
<dbReference type="SMART" id="SM00046">
    <property type="entry name" value="DAGKc"/>
    <property type="match status" value="1"/>
</dbReference>
<dbReference type="PANTHER" id="PTHR12358:SF106">
    <property type="entry name" value="LIPID KINASE YEGS"/>
    <property type="match status" value="1"/>
</dbReference>
<dbReference type="AlphaFoldDB" id="A0A5C5BAX4"/>
<dbReference type="EMBL" id="VENP01000064">
    <property type="protein sequence ID" value="TNU73115.1"/>
    <property type="molecule type" value="Genomic_DNA"/>
</dbReference>
<keyword evidence="7" id="KW-0444">Lipid biosynthesis</keyword>
<dbReference type="Gene3D" id="3.40.50.10330">
    <property type="entry name" value="Probable inorganic polyphosphate/atp-NAD kinase, domain 1"/>
    <property type="match status" value="1"/>
</dbReference>
<dbReference type="Gene3D" id="2.60.200.40">
    <property type="match status" value="1"/>
</dbReference>
<name>A0A5C5BAX4_9MICO</name>
<evidence type="ECO:0000256" key="8">
    <source>
        <dbReference type="ARBA" id="ARBA00023264"/>
    </source>
</evidence>
<dbReference type="InterPro" id="IPR045540">
    <property type="entry name" value="YegS/DAGK_C"/>
</dbReference>